<dbReference type="Proteomes" id="UP000675747">
    <property type="component" value="Unassembled WGS sequence"/>
</dbReference>
<feature type="transmembrane region" description="Helical" evidence="1">
    <location>
        <begin position="151"/>
        <end position="171"/>
    </location>
</feature>
<accession>A0AAP2C9V0</accession>
<name>A0AAP2C9V0_9GAMM</name>
<dbReference type="RefSeq" id="WP_213173586.1">
    <property type="nucleotide sequence ID" value="NZ_JAGQFT020000004.1"/>
</dbReference>
<organism evidence="2 3">
    <name type="scientific">Coralloluteibacterium stylophorae</name>
    <dbReference type="NCBI Taxonomy" id="1776034"/>
    <lineage>
        <taxon>Bacteria</taxon>
        <taxon>Pseudomonadati</taxon>
        <taxon>Pseudomonadota</taxon>
        <taxon>Gammaproteobacteria</taxon>
        <taxon>Lysobacterales</taxon>
        <taxon>Lysobacteraceae</taxon>
        <taxon>Coralloluteibacterium</taxon>
    </lineage>
</organism>
<protein>
    <submittedName>
        <fullName evidence="2">DUF2306 domain-containing protein</fullName>
    </submittedName>
</protein>
<keyword evidence="1" id="KW-0812">Transmembrane</keyword>
<comment type="caution">
    <text evidence="2">The sequence shown here is derived from an EMBL/GenBank/DDBJ whole genome shotgun (WGS) entry which is preliminary data.</text>
</comment>
<keyword evidence="1" id="KW-1133">Transmembrane helix</keyword>
<evidence type="ECO:0000256" key="1">
    <source>
        <dbReference type="SAM" id="Phobius"/>
    </source>
</evidence>
<feature type="transmembrane region" description="Helical" evidence="1">
    <location>
        <begin position="177"/>
        <end position="198"/>
    </location>
</feature>
<sequence length="224" mass="24228">MYEWLGRSAWWVVRVLFSLACLAVAGYAFAYLYMEVRGDDPFGAQFAVSGWDVPAHFFGAGLALLLVPLQLSASVRRRLPRLHRLGGWLYVAAVAIGAVSGLSLAANAQGGAVARAGFAVLSLLWPLVTAVAIAAAIRTDTVAHRRWMTRSVALTTGAITLRLMLAAALLLQWPMMQVYVVAAWLSWLINLVVGELILRRQTVAPRAVRRSFAGRRSASVPGDA</sequence>
<dbReference type="EMBL" id="JAGQFT020000004">
    <property type="protein sequence ID" value="MBS7456868.1"/>
    <property type="molecule type" value="Genomic_DNA"/>
</dbReference>
<keyword evidence="1" id="KW-0472">Membrane</keyword>
<keyword evidence="3" id="KW-1185">Reference proteome</keyword>
<dbReference type="Pfam" id="PF10067">
    <property type="entry name" value="DUF2306"/>
    <property type="match status" value="1"/>
</dbReference>
<feature type="transmembrane region" description="Helical" evidence="1">
    <location>
        <begin position="53"/>
        <end position="73"/>
    </location>
</feature>
<gene>
    <name evidence="2" type="ORF">KB893_006945</name>
</gene>
<dbReference type="InterPro" id="IPR018750">
    <property type="entry name" value="DUF2306_membrane"/>
</dbReference>
<reference evidence="2 3" key="1">
    <citation type="journal article" date="2021" name="Microbiol. Resour. Announc.">
        <title>Draft Genome Sequence of Coralloluteibacterium stylophorae LMG 29479T.</title>
        <authorList>
            <person name="Karlyshev A.V."/>
            <person name="Kudryashova E.B."/>
            <person name="Ariskina E.V."/>
            <person name="Conroy A.P."/>
            <person name="Abidueva E.Y."/>
        </authorList>
    </citation>
    <scope>NUCLEOTIDE SEQUENCE [LARGE SCALE GENOMIC DNA]</scope>
    <source>
        <strain evidence="2 3">LMG 29479</strain>
    </source>
</reference>
<feature type="transmembrane region" description="Helical" evidence="1">
    <location>
        <begin position="12"/>
        <end position="33"/>
    </location>
</feature>
<evidence type="ECO:0000313" key="2">
    <source>
        <dbReference type="EMBL" id="MBS7456868.1"/>
    </source>
</evidence>
<feature type="transmembrane region" description="Helical" evidence="1">
    <location>
        <begin position="118"/>
        <end position="139"/>
    </location>
</feature>
<dbReference type="AlphaFoldDB" id="A0AAP2C9V0"/>
<evidence type="ECO:0000313" key="3">
    <source>
        <dbReference type="Proteomes" id="UP000675747"/>
    </source>
</evidence>
<feature type="transmembrane region" description="Helical" evidence="1">
    <location>
        <begin position="85"/>
        <end position="106"/>
    </location>
</feature>
<proteinExistence type="predicted"/>